<reference evidence="2 3" key="1">
    <citation type="submission" date="2020-04" db="EMBL/GenBank/DDBJ databases">
        <title>Perkinsus olseni comparative genomics.</title>
        <authorList>
            <person name="Bogema D.R."/>
        </authorList>
    </citation>
    <scope>NUCLEOTIDE SEQUENCE [LARGE SCALE GENOMIC DNA]</scope>
    <source>
        <strain evidence="2 3">ATCC PRA-207</strain>
    </source>
</reference>
<accession>A0A7J6R0U4</accession>
<dbReference type="AlphaFoldDB" id="A0A7J6R0U4"/>
<proteinExistence type="predicted"/>
<evidence type="ECO:0000313" key="2">
    <source>
        <dbReference type="EMBL" id="KAF4714233.1"/>
    </source>
</evidence>
<evidence type="ECO:0000256" key="1">
    <source>
        <dbReference type="SAM" id="SignalP"/>
    </source>
</evidence>
<feature type="signal peptide" evidence="1">
    <location>
        <begin position="1"/>
        <end position="18"/>
    </location>
</feature>
<gene>
    <name evidence="2" type="ORF">FOZ63_031045</name>
</gene>
<feature type="chain" id="PRO_5029471512" evidence="1">
    <location>
        <begin position="19"/>
        <end position="325"/>
    </location>
</feature>
<keyword evidence="1" id="KW-0732">Signal</keyword>
<organism evidence="2 3">
    <name type="scientific">Perkinsus olseni</name>
    <name type="common">Perkinsus atlanticus</name>
    <dbReference type="NCBI Taxonomy" id="32597"/>
    <lineage>
        <taxon>Eukaryota</taxon>
        <taxon>Sar</taxon>
        <taxon>Alveolata</taxon>
        <taxon>Perkinsozoa</taxon>
        <taxon>Perkinsea</taxon>
        <taxon>Perkinsida</taxon>
        <taxon>Perkinsidae</taxon>
        <taxon>Perkinsus</taxon>
    </lineage>
</organism>
<dbReference type="Proteomes" id="UP000553632">
    <property type="component" value="Unassembled WGS sequence"/>
</dbReference>
<dbReference type="EMBL" id="JABANO010029014">
    <property type="protein sequence ID" value="KAF4714233.1"/>
    <property type="molecule type" value="Genomic_DNA"/>
</dbReference>
<protein>
    <submittedName>
        <fullName evidence="2">Uncharacterized protein</fullName>
    </submittedName>
</protein>
<evidence type="ECO:0000313" key="3">
    <source>
        <dbReference type="Proteomes" id="UP000553632"/>
    </source>
</evidence>
<sequence>MRSAALLILSAAFHRAHAPHAQPVPQRSPQDIFSDVLGYTFCRQNVSNYLRAIGVTFSGAYQPNAPRVMAEFDVVVGGAAGKNRHYHSGMFSVATDEFGELSFGSNELGSVAQFFDGVDLHAPVVTATEGGIVIESGDAVIITIPAIIILLVFGRCEAPHALLPDQQPQQQGVVVLEYPVLLLALPPRVLNKTFCDTTNNPEDLLKLFAISFSARGPSSAELDVVVMTASGKVHYHSGFLHVFMTEARELRFFPADAYKEFFAIIDDRLMKNNLDTLGSTTIRILDHGLEVLFDDYGHLTLYNHEAIPLPSSGEPRDWLEGCPTT</sequence>
<name>A0A7J6R0U4_PEROL</name>
<comment type="caution">
    <text evidence="2">The sequence shown here is derived from an EMBL/GenBank/DDBJ whole genome shotgun (WGS) entry which is preliminary data.</text>
</comment>
<keyword evidence="3" id="KW-1185">Reference proteome</keyword>